<dbReference type="RefSeq" id="WP_024480881.1">
    <property type="nucleotide sequence ID" value="NZ_CANLMK010000010.1"/>
</dbReference>
<name>A0A1G7HLI6_9FLAO</name>
<protein>
    <submittedName>
        <fullName evidence="1">Conjugative transposon protein TraO</fullName>
    </submittedName>
</protein>
<gene>
    <name evidence="1" type="ORF">SAMN04487992_106151</name>
</gene>
<evidence type="ECO:0000313" key="1">
    <source>
        <dbReference type="EMBL" id="SDF01332.1"/>
    </source>
</evidence>
<proteinExistence type="predicted"/>
<dbReference type="InterPro" id="IPR018899">
    <property type="entry name" value="Conjug_transposon_Tra0"/>
</dbReference>
<keyword evidence="2" id="KW-1185">Reference proteome</keyword>
<dbReference type="GeneID" id="78062094"/>
<reference evidence="2" key="1">
    <citation type="submission" date="2016-10" db="EMBL/GenBank/DDBJ databases">
        <authorList>
            <person name="Varghese N."/>
            <person name="Submissions S."/>
        </authorList>
    </citation>
    <scope>NUCLEOTIDE SEQUENCE [LARGE SCALE GENOMIC DNA]</scope>
    <source>
        <strain evidence="2">DSM 24729</strain>
    </source>
</reference>
<dbReference type="eggNOG" id="ENOG5033H09">
    <property type="taxonomic scope" value="Bacteria"/>
</dbReference>
<sequence length="178" mass="19642">MKYFLLLIVLLVSNFIHAQAFSNSVMGAAGKFGDGYGGEMTFNTNLDEYSFTQIALDVSLSNYTSGEVTIPYSSYTVSYSYFTTLYATARRYKVLSIGAGLLAGYELVNGGNEAFSNIVFLDGQSKLIYGGTIGAEIDVIISNRLSIVAKTSQFYHMNSDFGQFTNFSGLGLRYYFFR</sequence>
<evidence type="ECO:0000313" key="2">
    <source>
        <dbReference type="Proteomes" id="UP000182114"/>
    </source>
</evidence>
<dbReference type="Proteomes" id="UP000182114">
    <property type="component" value="Unassembled WGS sequence"/>
</dbReference>
<dbReference type="AlphaFoldDB" id="A0A1G7HLI6"/>
<dbReference type="EMBL" id="FNBD01000006">
    <property type="protein sequence ID" value="SDF01332.1"/>
    <property type="molecule type" value="Genomic_DNA"/>
</dbReference>
<accession>A0A1G7HLI6</accession>
<organism evidence="1 2">
    <name type="scientific">Cellulophaga baltica</name>
    <dbReference type="NCBI Taxonomy" id="76594"/>
    <lineage>
        <taxon>Bacteria</taxon>
        <taxon>Pseudomonadati</taxon>
        <taxon>Bacteroidota</taxon>
        <taxon>Flavobacteriia</taxon>
        <taxon>Flavobacteriales</taxon>
        <taxon>Flavobacteriaceae</taxon>
        <taxon>Cellulophaga</taxon>
    </lineage>
</organism>
<dbReference type="Pfam" id="PF10626">
    <property type="entry name" value="TraO"/>
    <property type="match status" value="1"/>
</dbReference>